<gene>
    <name evidence="8" type="ORF">L1049_004054</name>
</gene>
<accession>A0AAP0RNN8</accession>
<dbReference type="Gene3D" id="1.10.8.430">
    <property type="entry name" value="Helical domain of apoptotic protease-activating factors"/>
    <property type="match status" value="1"/>
</dbReference>
<dbReference type="Pfam" id="PF23598">
    <property type="entry name" value="LRR_14"/>
    <property type="match status" value="1"/>
</dbReference>
<dbReference type="InterPro" id="IPR027417">
    <property type="entry name" value="P-loop_NTPase"/>
</dbReference>
<dbReference type="InterPro" id="IPR041118">
    <property type="entry name" value="Rx_N"/>
</dbReference>
<evidence type="ECO:0000259" key="7">
    <source>
        <dbReference type="Pfam" id="PF23598"/>
    </source>
</evidence>
<dbReference type="InterPro" id="IPR058922">
    <property type="entry name" value="WHD_DRP"/>
</dbReference>
<evidence type="ECO:0000256" key="2">
    <source>
        <dbReference type="ARBA" id="ARBA00022741"/>
    </source>
</evidence>
<sequence length="914" mass="104870">MAVEAVVSVLVEKLAALLIEEGKFLDEVRDQVDWIRAELQGMTCFLRDADDKQEGDARVKNWIAEIRDAAYDVEDIVDTLILRKEQKKNENTIKRYMSIFGDLKFRYEAIDDIGRIRTKLREISERRSTYGIKNLAVTGEASSYAVKRLRERRRSSPHFDESDVIGVEDDLETLKSRLVDDDPENDLKRRVVSIVGMGGLGKTTLAKKVYNSKEVTDRFQCRLWIYVSQSYSAKGLLDEIGKKVMKKLEDDLTPGQMEERLSFYLEMERYLIVMDDVWDVDAWNSVKAAFPDSRNGSRVLLTTRNREVALQADLRSAPHEPKLLSDENSWVLFLKKVGIDQNECPPCLEELGKQIVKKCGGLPLAIVLLGGLLSRKEASYSAWSRLLERVSWQLEQDETPCSKILALSYIDLPHYLKPCFIYFGLFPEDYEIYTRRLIALWIAEGLVQHRDNEPLEDVAEDYIDELIDRSMIQVARRRLDDKIKTCRMHDLLRDLALKKAKEANFLHISENVGSTLTYELKIRRYAARKNFDICPSSIYCLRSYLFFGSKRQYVSGNPVWKFLDSGIQNKGFGLLRVLDLEDLFKPVLPEALGQLIHLRYIGLRRTGSGSVPSSLGNLRNLQTLDVKYTQITVSDRPIWQLQQLRHLYINGDIRSKIMHPPVSHSCRCGSLSLKNLRTLSGVFIDAETPVKGGLDNSVHLRELKACGDLASQGESLSDWLVRLDGLRVLKLEASAGEGKSLPKMMRFSTNRHLYRLDLYGKFPEKLFDVHKFPPNLIILTLFGCELEEDPFPTLEKLQNLKTLKLLSKSCIRKELVCSSGGFQRLQVLKLAGLHELENWKVEEGAMRGLKMLEFSNCKRLKMVPDGLRHITTLQELKVFGMLERFTTRIQRSDGVDRYKIMHIPSIDIKGRSFP</sequence>
<reference evidence="8 9" key="1">
    <citation type="journal article" date="2024" name="Plant J.">
        <title>Genome sequences and population genomics reveal climatic adaptation and genomic divergence between two closely related sweetgum species.</title>
        <authorList>
            <person name="Xu W.Q."/>
            <person name="Ren C.Q."/>
            <person name="Zhang X.Y."/>
            <person name="Comes H.P."/>
            <person name="Liu X.H."/>
            <person name="Li Y.G."/>
            <person name="Kettle C.J."/>
            <person name="Jalonen R."/>
            <person name="Gaisberger H."/>
            <person name="Ma Y.Z."/>
            <person name="Qiu Y.X."/>
        </authorList>
    </citation>
    <scope>NUCLEOTIDE SEQUENCE [LARGE SCALE GENOMIC DNA]</scope>
    <source>
        <strain evidence="8">Hangzhou</strain>
    </source>
</reference>
<dbReference type="GO" id="GO:0098542">
    <property type="term" value="P:defense response to other organism"/>
    <property type="evidence" value="ECO:0007669"/>
    <property type="project" value="TreeGrafter"/>
</dbReference>
<keyword evidence="9" id="KW-1185">Reference proteome</keyword>
<dbReference type="SUPFAM" id="SSF52540">
    <property type="entry name" value="P-loop containing nucleoside triphosphate hydrolases"/>
    <property type="match status" value="1"/>
</dbReference>
<dbReference type="SUPFAM" id="SSF52058">
    <property type="entry name" value="L domain-like"/>
    <property type="match status" value="1"/>
</dbReference>
<dbReference type="Gene3D" id="3.80.10.10">
    <property type="entry name" value="Ribonuclease Inhibitor"/>
    <property type="match status" value="1"/>
</dbReference>
<feature type="domain" description="Disease resistance R13L4/SHOC-2-like LRR" evidence="7">
    <location>
        <begin position="571"/>
        <end position="879"/>
    </location>
</feature>
<dbReference type="Gene3D" id="1.20.5.4130">
    <property type="match status" value="1"/>
</dbReference>
<dbReference type="Pfam" id="PF00931">
    <property type="entry name" value="NB-ARC"/>
    <property type="match status" value="1"/>
</dbReference>
<dbReference type="InterPro" id="IPR055414">
    <property type="entry name" value="LRR_R13L4/SHOC2-like"/>
</dbReference>
<evidence type="ECO:0000259" key="5">
    <source>
        <dbReference type="Pfam" id="PF18052"/>
    </source>
</evidence>
<dbReference type="Gene3D" id="3.40.50.300">
    <property type="entry name" value="P-loop containing nucleotide triphosphate hydrolases"/>
    <property type="match status" value="1"/>
</dbReference>
<organism evidence="8 9">
    <name type="scientific">Liquidambar formosana</name>
    <name type="common">Formosan gum</name>
    <dbReference type="NCBI Taxonomy" id="63359"/>
    <lineage>
        <taxon>Eukaryota</taxon>
        <taxon>Viridiplantae</taxon>
        <taxon>Streptophyta</taxon>
        <taxon>Embryophyta</taxon>
        <taxon>Tracheophyta</taxon>
        <taxon>Spermatophyta</taxon>
        <taxon>Magnoliopsida</taxon>
        <taxon>eudicotyledons</taxon>
        <taxon>Gunneridae</taxon>
        <taxon>Pentapetalae</taxon>
        <taxon>Saxifragales</taxon>
        <taxon>Altingiaceae</taxon>
        <taxon>Liquidambar</taxon>
    </lineage>
</organism>
<dbReference type="AlphaFoldDB" id="A0AAP0RNN8"/>
<dbReference type="PRINTS" id="PR00364">
    <property type="entry name" value="DISEASERSIST"/>
</dbReference>
<keyword evidence="1" id="KW-0677">Repeat</keyword>
<proteinExistence type="predicted"/>
<dbReference type="InterPro" id="IPR036388">
    <property type="entry name" value="WH-like_DNA-bd_sf"/>
</dbReference>
<evidence type="ECO:0000256" key="3">
    <source>
        <dbReference type="ARBA" id="ARBA00022821"/>
    </source>
</evidence>
<evidence type="ECO:0000259" key="4">
    <source>
        <dbReference type="Pfam" id="PF00931"/>
    </source>
</evidence>
<evidence type="ECO:0000259" key="6">
    <source>
        <dbReference type="Pfam" id="PF23559"/>
    </source>
</evidence>
<dbReference type="Proteomes" id="UP001415857">
    <property type="component" value="Unassembled WGS sequence"/>
</dbReference>
<evidence type="ECO:0000256" key="1">
    <source>
        <dbReference type="ARBA" id="ARBA00022737"/>
    </source>
</evidence>
<dbReference type="InterPro" id="IPR044974">
    <property type="entry name" value="Disease_R_plants"/>
</dbReference>
<evidence type="ECO:0000313" key="9">
    <source>
        <dbReference type="Proteomes" id="UP001415857"/>
    </source>
</evidence>
<dbReference type="FunFam" id="3.40.50.300:FF:001091">
    <property type="entry name" value="Probable disease resistance protein At1g61300"/>
    <property type="match status" value="1"/>
</dbReference>
<comment type="caution">
    <text evidence="8">The sequence shown here is derived from an EMBL/GenBank/DDBJ whole genome shotgun (WGS) entry which is preliminary data.</text>
</comment>
<dbReference type="InterPro" id="IPR032675">
    <property type="entry name" value="LRR_dom_sf"/>
</dbReference>
<keyword evidence="3" id="KW-0611">Plant defense</keyword>
<dbReference type="Pfam" id="PF23559">
    <property type="entry name" value="WHD_DRP"/>
    <property type="match status" value="1"/>
</dbReference>
<dbReference type="InterPro" id="IPR042197">
    <property type="entry name" value="Apaf_helical"/>
</dbReference>
<evidence type="ECO:0000313" key="8">
    <source>
        <dbReference type="EMBL" id="KAK9281160.1"/>
    </source>
</evidence>
<dbReference type="CDD" id="cd14798">
    <property type="entry name" value="RX-CC_like"/>
    <property type="match status" value="1"/>
</dbReference>
<dbReference type="FunFam" id="1.10.10.10:FF:000322">
    <property type="entry name" value="Probable disease resistance protein At1g63360"/>
    <property type="match status" value="1"/>
</dbReference>
<dbReference type="InterPro" id="IPR038005">
    <property type="entry name" value="RX-like_CC"/>
</dbReference>
<dbReference type="GO" id="GO:0043531">
    <property type="term" value="F:ADP binding"/>
    <property type="evidence" value="ECO:0007669"/>
    <property type="project" value="InterPro"/>
</dbReference>
<dbReference type="PANTHER" id="PTHR23155:SF1205">
    <property type="entry name" value="DISEASE RESISTANCE PROTEIN RPM1"/>
    <property type="match status" value="1"/>
</dbReference>
<dbReference type="InterPro" id="IPR002182">
    <property type="entry name" value="NB-ARC"/>
</dbReference>
<dbReference type="EMBL" id="JBBPBK010000007">
    <property type="protein sequence ID" value="KAK9281160.1"/>
    <property type="molecule type" value="Genomic_DNA"/>
</dbReference>
<name>A0AAP0RNN8_LIQFO</name>
<dbReference type="Gene3D" id="1.10.10.10">
    <property type="entry name" value="Winged helix-like DNA-binding domain superfamily/Winged helix DNA-binding domain"/>
    <property type="match status" value="1"/>
</dbReference>
<feature type="domain" description="Disease resistance N-terminal" evidence="5">
    <location>
        <begin position="6"/>
        <end position="91"/>
    </location>
</feature>
<feature type="domain" description="NB-ARC" evidence="4">
    <location>
        <begin position="168"/>
        <end position="338"/>
    </location>
</feature>
<keyword evidence="2" id="KW-0547">Nucleotide-binding</keyword>
<protein>
    <submittedName>
        <fullName evidence="8">Uncharacterized protein</fullName>
    </submittedName>
</protein>
<dbReference type="PANTHER" id="PTHR23155">
    <property type="entry name" value="DISEASE RESISTANCE PROTEIN RP"/>
    <property type="match status" value="1"/>
</dbReference>
<feature type="domain" description="Disease resistance protein winged helix" evidence="6">
    <location>
        <begin position="425"/>
        <end position="496"/>
    </location>
</feature>
<dbReference type="Pfam" id="PF18052">
    <property type="entry name" value="Rx_N"/>
    <property type="match status" value="1"/>
</dbReference>